<protein>
    <recommendedName>
        <fullName evidence="3">Lipocalin-like domain-containing protein</fullName>
    </recommendedName>
</protein>
<keyword evidence="2" id="KW-1185">Reference proteome</keyword>
<evidence type="ECO:0008006" key="3">
    <source>
        <dbReference type="Google" id="ProtNLM"/>
    </source>
</evidence>
<name>A0ABU3L1X6_9FLAO</name>
<dbReference type="EMBL" id="JAVTTP010000001">
    <property type="protein sequence ID" value="MDT7827734.1"/>
    <property type="molecule type" value="Genomic_DNA"/>
</dbReference>
<comment type="caution">
    <text evidence="1">The sequence shown here is derived from an EMBL/GenBank/DDBJ whole genome shotgun (WGS) entry which is preliminary data.</text>
</comment>
<evidence type="ECO:0000313" key="2">
    <source>
        <dbReference type="Proteomes" id="UP001250656"/>
    </source>
</evidence>
<proteinExistence type="predicted"/>
<dbReference type="RefSeq" id="WP_314012781.1">
    <property type="nucleotide sequence ID" value="NZ_JAVTTP010000001.1"/>
</dbReference>
<organism evidence="1 2">
    <name type="scientific">Pricia mediterranea</name>
    <dbReference type="NCBI Taxonomy" id="3076079"/>
    <lineage>
        <taxon>Bacteria</taxon>
        <taxon>Pseudomonadati</taxon>
        <taxon>Bacteroidota</taxon>
        <taxon>Flavobacteriia</taxon>
        <taxon>Flavobacteriales</taxon>
        <taxon>Flavobacteriaceae</taxon>
        <taxon>Pricia</taxon>
    </lineage>
</organism>
<gene>
    <name evidence="1" type="ORF">RQM65_03525</name>
</gene>
<reference evidence="1 2" key="1">
    <citation type="submission" date="2023-09" db="EMBL/GenBank/DDBJ databases">
        <title>Novel taxa isolated from Blanes Bay.</title>
        <authorList>
            <person name="Rey-Velasco X."/>
            <person name="Lucena T."/>
        </authorList>
    </citation>
    <scope>NUCLEOTIDE SEQUENCE [LARGE SCALE GENOMIC DNA]</scope>
    <source>
        <strain evidence="1 2">S334</strain>
    </source>
</reference>
<accession>A0ABU3L1X6</accession>
<dbReference type="Proteomes" id="UP001250656">
    <property type="component" value="Unassembled WGS sequence"/>
</dbReference>
<sequence>MKKLFSLLAILGIIAVSNCTRLPENNNPIIGIWTDLGLSKTTETAGNQALLREWVFNDAYLGRYHEIRNGHITFKTDFHWSYENEEYGITYLDPNNGSEVFSLQKQNEVELLSNIEGHVIARRE</sequence>
<evidence type="ECO:0000313" key="1">
    <source>
        <dbReference type="EMBL" id="MDT7827734.1"/>
    </source>
</evidence>